<proteinExistence type="inferred from homology"/>
<sequence>MAKKKSPYYDGFVTQNSYCCKAAATLQEVLNHFDPEVLPQKREEMHAIEHDADSTKHKMMEQLAREFITPIEREDIIELAQAIDDVTDNIEDVLMRMYMYHMQEVRPEARQFAELIVKCCGNLQEVLSEFHNFQKDTKIHERVVEVNSLEEEGDRLYVATVHQLYGEEGEPSVKIGWVRTFDCLEECCDACEHVANLVESIIMKNS</sequence>
<dbReference type="InterPro" id="IPR038078">
    <property type="entry name" value="PhoU-like_sf"/>
</dbReference>
<reference evidence="2 3" key="1">
    <citation type="submission" date="2020-08" db="EMBL/GenBank/DDBJ databases">
        <authorList>
            <person name="Ren C."/>
            <person name="Gu Y."/>
            <person name="Xu Y."/>
        </authorList>
    </citation>
    <scope>NUCLEOTIDE SEQUENCE [LARGE SCALE GENOMIC DNA]</scope>
    <source>
        <strain evidence="2 3">LBM18003</strain>
    </source>
</reference>
<organism evidence="2 3">
    <name type="scientific">Caproicibacterium amylolyticum</name>
    <dbReference type="NCBI Taxonomy" id="2766537"/>
    <lineage>
        <taxon>Bacteria</taxon>
        <taxon>Bacillati</taxon>
        <taxon>Bacillota</taxon>
        <taxon>Clostridia</taxon>
        <taxon>Eubacteriales</taxon>
        <taxon>Oscillospiraceae</taxon>
        <taxon>Caproicibacterium</taxon>
    </lineage>
</organism>
<dbReference type="PANTHER" id="PTHR37298">
    <property type="entry name" value="UPF0111 PROTEIN YKAA"/>
    <property type="match status" value="1"/>
</dbReference>
<gene>
    <name evidence="2" type="ORF">H6X83_02855</name>
</gene>
<dbReference type="Pfam" id="PF01865">
    <property type="entry name" value="PhoU_div"/>
    <property type="match status" value="1"/>
</dbReference>
<evidence type="ECO:0000256" key="1">
    <source>
        <dbReference type="ARBA" id="ARBA00008591"/>
    </source>
</evidence>
<dbReference type="PANTHER" id="PTHR37298:SF1">
    <property type="entry name" value="UPF0111 PROTEIN YKAA"/>
    <property type="match status" value="1"/>
</dbReference>
<dbReference type="Gene3D" id="1.20.58.220">
    <property type="entry name" value="Phosphate transport system protein phou homolog 2, domain 2"/>
    <property type="match status" value="1"/>
</dbReference>
<evidence type="ECO:0000313" key="2">
    <source>
        <dbReference type="EMBL" id="QNO18605.1"/>
    </source>
</evidence>
<evidence type="ECO:0000313" key="3">
    <source>
        <dbReference type="Proteomes" id="UP000516046"/>
    </source>
</evidence>
<keyword evidence="3" id="KW-1185">Reference proteome</keyword>
<dbReference type="KEGG" id="caml:H6X83_02855"/>
<comment type="similarity">
    <text evidence="1">Belongs to the UPF0111 family.</text>
</comment>
<dbReference type="AlphaFoldDB" id="A0A7G9WIU3"/>
<accession>A0A7G9WIU3</accession>
<dbReference type="InterPro" id="IPR052912">
    <property type="entry name" value="UPF0111_domain"/>
</dbReference>
<dbReference type="InterPro" id="IPR018445">
    <property type="entry name" value="Put_Phosphate_transp_reg"/>
</dbReference>
<dbReference type="EMBL" id="CP060696">
    <property type="protein sequence ID" value="QNO18605.1"/>
    <property type="molecule type" value="Genomic_DNA"/>
</dbReference>
<dbReference type="RefSeq" id="WP_212507671.1">
    <property type="nucleotide sequence ID" value="NZ_CP060696.1"/>
</dbReference>
<dbReference type="Proteomes" id="UP000516046">
    <property type="component" value="Chromosome"/>
</dbReference>
<name>A0A7G9WIU3_9FIRM</name>
<protein>
    <submittedName>
        <fullName evidence="2">DUF47 domain-containing protein</fullName>
    </submittedName>
</protein>